<evidence type="ECO:0000313" key="2">
    <source>
        <dbReference type="Proteomes" id="UP000198660"/>
    </source>
</evidence>
<dbReference type="AlphaFoldDB" id="A0A1I6PXX9"/>
<protein>
    <submittedName>
        <fullName evidence="1">Uncharacterized protein</fullName>
    </submittedName>
</protein>
<proteinExistence type="predicted"/>
<accession>A0A1I6PXX9</accession>
<reference evidence="2" key="1">
    <citation type="submission" date="2016-10" db="EMBL/GenBank/DDBJ databases">
        <authorList>
            <person name="Varghese N."/>
            <person name="Submissions S."/>
        </authorList>
    </citation>
    <scope>NUCLEOTIDE SEQUENCE [LARGE SCALE GENOMIC DNA]</scope>
    <source>
        <strain evidence="2">DSM 45789</strain>
    </source>
</reference>
<name>A0A1I6PXX9_9BACL</name>
<gene>
    <name evidence="1" type="ORF">SAMN05444972_102206</name>
</gene>
<sequence length="38" mass="4751">MRFKVRIWRMLKTHQRIQVLQYRANAPRRTELDLPCKP</sequence>
<evidence type="ECO:0000313" key="1">
    <source>
        <dbReference type="EMBL" id="SFS44958.1"/>
    </source>
</evidence>
<organism evidence="1 2">
    <name type="scientific">Marininema halotolerans</name>
    <dbReference type="NCBI Taxonomy" id="1155944"/>
    <lineage>
        <taxon>Bacteria</taxon>
        <taxon>Bacillati</taxon>
        <taxon>Bacillota</taxon>
        <taxon>Bacilli</taxon>
        <taxon>Bacillales</taxon>
        <taxon>Thermoactinomycetaceae</taxon>
        <taxon>Marininema</taxon>
    </lineage>
</organism>
<dbReference type="Proteomes" id="UP000198660">
    <property type="component" value="Unassembled WGS sequence"/>
</dbReference>
<dbReference type="EMBL" id="FPAA01000002">
    <property type="protein sequence ID" value="SFS44958.1"/>
    <property type="molecule type" value="Genomic_DNA"/>
</dbReference>
<keyword evidence="2" id="KW-1185">Reference proteome</keyword>